<evidence type="ECO:0000313" key="3">
    <source>
        <dbReference type="EMBL" id="KAF3010003.1"/>
    </source>
</evidence>
<reference evidence="3" key="1">
    <citation type="submission" date="2019-04" db="EMBL/GenBank/DDBJ databases">
        <title>Sequencing of skin fungus with MAO and IRED activity.</title>
        <authorList>
            <person name="Marsaioli A.J."/>
            <person name="Bonatto J.M.C."/>
            <person name="Reis Junior O."/>
        </authorList>
    </citation>
    <scope>NUCLEOTIDE SEQUENCE</scope>
    <source>
        <strain evidence="3">30M1</strain>
    </source>
</reference>
<feature type="chain" id="PRO_5040176293" description="Azaphilone pigments biosynthesis cluster protein L N-terminal domain-containing protein" evidence="1">
    <location>
        <begin position="25"/>
        <end position="338"/>
    </location>
</feature>
<organism evidence="3 4">
    <name type="scientific">Curvularia kusanoi</name>
    <name type="common">Cochliobolus kusanoi</name>
    <dbReference type="NCBI Taxonomy" id="90978"/>
    <lineage>
        <taxon>Eukaryota</taxon>
        <taxon>Fungi</taxon>
        <taxon>Dikarya</taxon>
        <taxon>Ascomycota</taxon>
        <taxon>Pezizomycotina</taxon>
        <taxon>Dothideomycetes</taxon>
        <taxon>Pleosporomycetidae</taxon>
        <taxon>Pleosporales</taxon>
        <taxon>Pleosporineae</taxon>
        <taxon>Pleosporaceae</taxon>
        <taxon>Curvularia</taxon>
    </lineage>
</organism>
<dbReference type="OrthoDB" id="3689518at2759"/>
<feature type="signal peptide" evidence="1">
    <location>
        <begin position="1"/>
        <end position="24"/>
    </location>
</feature>
<proteinExistence type="predicted"/>
<accession>A0A9P4TN64</accession>
<dbReference type="EMBL" id="SWKU01000002">
    <property type="protein sequence ID" value="KAF3010003.1"/>
    <property type="molecule type" value="Genomic_DNA"/>
</dbReference>
<sequence length="338" mass="36983">MAEAIGVVSGLLTLISFALKASQSLYDEISSFKAQLSKITLLLGDLDALINVLKKLDERAQLSTETGKLEFVRGPLESCISTCNEMREMLDACTSNSKDGQTSVRVWLSMRFREKNFEDMKLRLSSHKSTLVVALEAVNIQDHSVTQEALSDLSDKISVAQKSVEDQLNDVKILCAEDASLRKVLEGDLARLQSSLDSLAQAQKIADTTQAGIIVEDNHNDPGGVAIWGTDTPQPNFKLTVARNTNGFGALSSAGVHSPEVIDKLFQQHQRPDPALMMEALRNNSSRMHGQALHSVINVMSVEQNQQASYASAPALLTEIEGPDCARLEHRHVSMQEK</sequence>
<keyword evidence="1" id="KW-0732">Signal</keyword>
<name>A0A9P4TN64_CURKU</name>
<evidence type="ECO:0000256" key="1">
    <source>
        <dbReference type="SAM" id="SignalP"/>
    </source>
</evidence>
<evidence type="ECO:0000313" key="4">
    <source>
        <dbReference type="Proteomes" id="UP000801428"/>
    </source>
</evidence>
<protein>
    <recommendedName>
        <fullName evidence="2">Azaphilone pigments biosynthesis cluster protein L N-terminal domain-containing protein</fullName>
    </recommendedName>
</protein>
<keyword evidence="4" id="KW-1185">Reference proteome</keyword>
<gene>
    <name evidence="3" type="ORF">E8E13_011396</name>
</gene>
<dbReference type="InterPro" id="IPR031348">
    <property type="entry name" value="PigL_N"/>
</dbReference>
<dbReference type="Proteomes" id="UP000801428">
    <property type="component" value="Unassembled WGS sequence"/>
</dbReference>
<dbReference type="Pfam" id="PF17111">
    <property type="entry name" value="PigL_N"/>
    <property type="match status" value="1"/>
</dbReference>
<feature type="domain" description="Azaphilone pigments biosynthesis cluster protein L N-terminal" evidence="2">
    <location>
        <begin position="2"/>
        <end position="172"/>
    </location>
</feature>
<comment type="caution">
    <text evidence="3">The sequence shown here is derived from an EMBL/GenBank/DDBJ whole genome shotgun (WGS) entry which is preliminary data.</text>
</comment>
<evidence type="ECO:0000259" key="2">
    <source>
        <dbReference type="Pfam" id="PF17111"/>
    </source>
</evidence>
<dbReference type="AlphaFoldDB" id="A0A9P4TN64"/>